<evidence type="ECO:0000259" key="1">
    <source>
        <dbReference type="Pfam" id="PF07171"/>
    </source>
</evidence>
<evidence type="ECO:0000313" key="3">
    <source>
        <dbReference type="EMBL" id="WED64098.1"/>
    </source>
</evidence>
<dbReference type="InterPro" id="IPR010799">
    <property type="entry name" value="MlrC_C"/>
</dbReference>
<evidence type="ECO:0000313" key="4">
    <source>
        <dbReference type="Proteomes" id="UP001218638"/>
    </source>
</evidence>
<keyword evidence="4" id="KW-1185">Reference proteome</keyword>
<evidence type="ECO:0000259" key="2">
    <source>
        <dbReference type="Pfam" id="PF07364"/>
    </source>
</evidence>
<dbReference type="EMBL" id="CP119075">
    <property type="protein sequence ID" value="WED64098.1"/>
    <property type="molecule type" value="Genomic_DNA"/>
</dbReference>
<proteinExistence type="predicted"/>
<name>A0AAF0CMG8_9BACT</name>
<dbReference type="PIRSF" id="PIRSF012702">
    <property type="entry name" value="UCP012702"/>
    <property type="match status" value="1"/>
</dbReference>
<dbReference type="Pfam" id="PF07171">
    <property type="entry name" value="MlrC_C"/>
    <property type="match status" value="1"/>
</dbReference>
<dbReference type="InterPro" id="IPR015995">
    <property type="entry name" value="MlrC_N"/>
</dbReference>
<reference evidence="3" key="1">
    <citation type="submission" date="2023-03" db="EMBL/GenBank/DDBJ databases">
        <title>Lomoglobus Profundus gen. nov., sp. nov., a novel member of the phylum Verrucomicrobia, isolated from deep-marine sediment of South China Sea.</title>
        <authorList>
            <person name="Ahmad T."/>
            <person name="Ishaq S.E."/>
            <person name="Wang F."/>
        </authorList>
    </citation>
    <scope>NUCLEOTIDE SEQUENCE</scope>
    <source>
        <strain evidence="3">LMO-M01</strain>
    </source>
</reference>
<dbReference type="Proteomes" id="UP001218638">
    <property type="component" value="Chromosome"/>
</dbReference>
<organism evidence="3 4">
    <name type="scientific">Synoicihabitans lomoniglobus</name>
    <dbReference type="NCBI Taxonomy" id="2909285"/>
    <lineage>
        <taxon>Bacteria</taxon>
        <taxon>Pseudomonadati</taxon>
        <taxon>Verrucomicrobiota</taxon>
        <taxon>Opitutia</taxon>
        <taxon>Opitutales</taxon>
        <taxon>Opitutaceae</taxon>
        <taxon>Synoicihabitans</taxon>
    </lineage>
</organism>
<protein>
    <submittedName>
        <fullName evidence="3">M81 family metallopeptidase</fullName>
    </submittedName>
</protein>
<dbReference type="KEGG" id="slom:PXH66_17305"/>
<dbReference type="RefSeq" id="WP_330930029.1">
    <property type="nucleotide sequence ID" value="NZ_CP119075.1"/>
</dbReference>
<dbReference type="AlphaFoldDB" id="A0AAF0CMG8"/>
<dbReference type="Pfam" id="PF07364">
    <property type="entry name" value="DUF1485"/>
    <property type="match status" value="1"/>
</dbReference>
<sequence>MSVSTNPSRRRFRVLVAECKQEVSTFNPNPSGYGDFNVRVGATLFDHHRGVESEVGGVMAVLEDDPEIELIPVWGASCKTCGGVLAADAWGRLSREFSTALAAAPAADAVIMCLHGAMAAQGEEDPEGWLLAELRRQRGDALPVVTSLDLHGIATDRMFALSDAVVAFHTYPHVDLRSTGQRAAFLMGRILQDGVCPVTARVPVPVLVRGDELITETGAIRRPIERAKAFEVSGGGLSAGLFVGNPFTDVPELQSYAFAVTDGDEAAARNTATELARLLWADHEKMQVPLVSVSDAMAALARQAEGTVALVDAADATSSGASGDSNTLLRAVLASGYTGRVLVPLVDPSAVGAAMAAGIGATLNLHLGGALDPARFEPLPVEVTVRMLSNGRFPSESWGEEWNSGPTAVLQAGQITIVVTSQAVHLFDRSLFLGHGLDPRQFDAVVVKSPHCQHHMYAAWCREMIHVDAPGATSANLPSLGHTRCPRPIFPLDADVPFTPEATIYVRNRSVKSDS</sequence>
<feature type="domain" description="Microcystin LR degradation protein MlrC N-terminal" evidence="2">
    <location>
        <begin position="13"/>
        <end position="299"/>
    </location>
</feature>
<accession>A0AAF0CMG8</accession>
<feature type="domain" description="Microcystin LR degradation protein MlrC C-terminal" evidence="1">
    <location>
        <begin position="310"/>
        <end position="484"/>
    </location>
</feature>
<gene>
    <name evidence="3" type="ORF">PXH66_17305</name>
</gene>
<dbReference type="InterPro" id="IPR009197">
    <property type="entry name" value="MlrC"/>
</dbReference>